<dbReference type="eggNOG" id="ENOG5030XQZ">
    <property type="taxonomic scope" value="Bacteria"/>
</dbReference>
<feature type="chain" id="PRO_5002972644" description="Surface-adhesin protein E-like domain-containing protein" evidence="1">
    <location>
        <begin position="29"/>
        <end position="144"/>
    </location>
</feature>
<gene>
    <name evidence="3" type="ordered locus">Msip34_1205</name>
</gene>
<dbReference type="EMBL" id="CP001674">
    <property type="protein sequence ID" value="ACT50451.1"/>
    <property type="molecule type" value="Genomic_DNA"/>
</dbReference>
<dbReference type="AlphaFoldDB" id="C6XD26"/>
<sequence length="144" mass="15959" precursor="true">MKGMRVLGWNLAVAVMTILMVGVNSVHAADWESISKAEGSELWVDTDSYADDEVYSSIWTKTLYKPALALPGAAAGVKYVEKRARFEFDCVKHAFRLREFMYYGAKGELLSKGKGEDAFVPVAPQSAGYKVGTLTCQVRRMVRP</sequence>
<evidence type="ECO:0000256" key="1">
    <source>
        <dbReference type="SAM" id="SignalP"/>
    </source>
</evidence>
<dbReference type="Pfam" id="PF16747">
    <property type="entry name" value="Adhesin_E"/>
    <property type="match status" value="1"/>
</dbReference>
<evidence type="ECO:0000259" key="2">
    <source>
        <dbReference type="Pfam" id="PF16747"/>
    </source>
</evidence>
<evidence type="ECO:0000313" key="3">
    <source>
        <dbReference type="EMBL" id="ACT50451.1"/>
    </source>
</evidence>
<dbReference type="KEGG" id="mei:Msip34_1205"/>
<protein>
    <recommendedName>
        <fullName evidence="2">Surface-adhesin protein E-like domain-containing protein</fullName>
    </recommendedName>
</protein>
<evidence type="ECO:0000313" key="4">
    <source>
        <dbReference type="Proteomes" id="UP000002743"/>
    </source>
</evidence>
<name>C6XD26_METGS</name>
<keyword evidence="4" id="KW-1185">Reference proteome</keyword>
<reference evidence="3 4" key="2">
    <citation type="journal article" date="2011" name="J. Bacteriol.">
        <title>Genomes of three methylotrophs from a single niche uncover genetic and metabolic divergence of Methylophilaceae.</title>
        <authorList>
            <person name="Lapidus A."/>
            <person name="Clum A."/>
            <person name="Labutti K."/>
            <person name="Kaluzhnaya M.G."/>
            <person name="Lim S."/>
            <person name="Beck D.A."/>
            <person name="Glavina Del Rio T."/>
            <person name="Nolan M."/>
            <person name="Mavromatis K."/>
            <person name="Huntemann M."/>
            <person name="Lucas S."/>
            <person name="Lidstrom M.E."/>
            <person name="Ivanova N."/>
            <person name="Chistoserdova L."/>
        </authorList>
    </citation>
    <scope>NUCLEOTIDE SEQUENCE [LARGE SCALE GENOMIC DNA]</scope>
    <source>
        <strain evidence="3 4">SIP3-4</strain>
    </source>
</reference>
<accession>C6XD26</accession>
<feature type="signal peptide" evidence="1">
    <location>
        <begin position="1"/>
        <end position="28"/>
    </location>
</feature>
<organism evidence="3 4">
    <name type="scientific">Methylovorus glucosotrophus (strain SIP3-4)</name>
    <dbReference type="NCBI Taxonomy" id="582744"/>
    <lineage>
        <taxon>Bacteria</taxon>
        <taxon>Pseudomonadati</taxon>
        <taxon>Pseudomonadota</taxon>
        <taxon>Betaproteobacteria</taxon>
        <taxon>Nitrosomonadales</taxon>
        <taxon>Methylophilaceae</taxon>
        <taxon>Methylovorus</taxon>
    </lineage>
</organism>
<reference evidence="4" key="1">
    <citation type="submission" date="2009-07" db="EMBL/GenBank/DDBJ databases">
        <title>Complete sequence of chromosome of Methylovorus sp. SIP3-4.</title>
        <authorList>
            <person name="Lucas S."/>
            <person name="Copeland A."/>
            <person name="Lapidus A."/>
            <person name="Glavina del Rio T."/>
            <person name="Tice H."/>
            <person name="Bruce D."/>
            <person name="Goodwin L."/>
            <person name="Pitluck S."/>
            <person name="Clum A."/>
            <person name="Larimer F."/>
            <person name="Land M."/>
            <person name="Hauser L."/>
            <person name="Kyrpides N."/>
            <person name="Mikhailova N."/>
            <person name="Kayluzhnaya M."/>
            <person name="Chistoserdova L."/>
        </authorList>
    </citation>
    <scope>NUCLEOTIDE SEQUENCE [LARGE SCALE GENOMIC DNA]</scope>
    <source>
        <strain evidence="4">SIP3-4</strain>
    </source>
</reference>
<dbReference type="HOGENOM" id="CLU_1990058_0_0_4"/>
<keyword evidence="1" id="KW-0732">Signal</keyword>
<dbReference type="Proteomes" id="UP000002743">
    <property type="component" value="Chromosome"/>
</dbReference>
<dbReference type="InterPro" id="IPR031939">
    <property type="entry name" value="Adhesin_E-like"/>
</dbReference>
<feature type="domain" description="Surface-adhesin protein E-like" evidence="2">
    <location>
        <begin position="31"/>
        <end position="137"/>
    </location>
</feature>
<proteinExistence type="predicted"/>